<reference evidence="2" key="2">
    <citation type="submission" date="2020-06" db="EMBL/GenBank/DDBJ databases">
        <title>Helianthus annuus Genome sequencing and assembly Release 2.</title>
        <authorList>
            <person name="Gouzy J."/>
            <person name="Langlade N."/>
            <person name="Munos S."/>
        </authorList>
    </citation>
    <scope>NUCLEOTIDE SEQUENCE</scope>
    <source>
        <tissue evidence="2">Leaves</tissue>
    </source>
</reference>
<feature type="compositionally biased region" description="Basic residues" evidence="1">
    <location>
        <begin position="1"/>
        <end position="37"/>
    </location>
</feature>
<dbReference type="Proteomes" id="UP000215914">
    <property type="component" value="Unassembled WGS sequence"/>
</dbReference>
<dbReference type="EMBL" id="MNCJ02000318">
    <property type="protein sequence ID" value="KAF5815107.1"/>
    <property type="molecule type" value="Genomic_DNA"/>
</dbReference>
<keyword evidence="3" id="KW-1185">Reference proteome</keyword>
<evidence type="ECO:0000256" key="1">
    <source>
        <dbReference type="SAM" id="MobiDB-lite"/>
    </source>
</evidence>
<sequence length="94" mass="11348">MTSKQHHPPLYLHPRHHPRHPQPCHHPHHQCYRHHPYSQHEKSSRFDQNLLTHHLPSHPFQSSTPDLQAGLNSIRDHLHLELFLHDVAQHHRYQ</sequence>
<evidence type="ECO:0000313" key="2">
    <source>
        <dbReference type="EMBL" id="KAF5815107.1"/>
    </source>
</evidence>
<comment type="caution">
    <text evidence="2">The sequence shown here is derived from an EMBL/GenBank/DDBJ whole genome shotgun (WGS) entry which is preliminary data.</text>
</comment>
<evidence type="ECO:0000313" key="3">
    <source>
        <dbReference type="Proteomes" id="UP000215914"/>
    </source>
</evidence>
<reference evidence="2" key="1">
    <citation type="journal article" date="2017" name="Nature">
        <title>The sunflower genome provides insights into oil metabolism, flowering and Asterid evolution.</title>
        <authorList>
            <person name="Badouin H."/>
            <person name="Gouzy J."/>
            <person name="Grassa C.J."/>
            <person name="Murat F."/>
            <person name="Staton S.E."/>
            <person name="Cottret L."/>
            <person name="Lelandais-Briere C."/>
            <person name="Owens G.L."/>
            <person name="Carrere S."/>
            <person name="Mayjonade B."/>
            <person name="Legrand L."/>
            <person name="Gill N."/>
            <person name="Kane N.C."/>
            <person name="Bowers J.E."/>
            <person name="Hubner S."/>
            <person name="Bellec A."/>
            <person name="Berard A."/>
            <person name="Berges H."/>
            <person name="Blanchet N."/>
            <person name="Boniface M.C."/>
            <person name="Brunel D."/>
            <person name="Catrice O."/>
            <person name="Chaidir N."/>
            <person name="Claudel C."/>
            <person name="Donnadieu C."/>
            <person name="Faraut T."/>
            <person name="Fievet G."/>
            <person name="Helmstetter N."/>
            <person name="King M."/>
            <person name="Knapp S.J."/>
            <person name="Lai Z."/>
            <person name="Le Paslier M.C."/>
            <person name="Lippi Y."/>
            <person name="Lorenzon L."/>
            <person name="Mandel J.R."/>
            <person name="Marage G."/>
            <person name="Marchand G."/>
            <person name="Marquand E."/>
            <person name="Bret-Mestries E."/>
            <person name="Morien E."/>
            <person name="Nambeesan S."/>
            <person name="Nguyen T."/>
            <person name="Pegot-Espagnet P."/>
            <person name="Pouilly N."/>
            <person name="Raftis F."/>
            <person name="Sallet E."/>
            <person name="Schiex T."/>
            <person name="Thomas J."/>
            <person name="Vandecasteele C."/>
            <person name="Vares D."/>
            <person name="Vear F."/>
            <person name="Vautrin S."/>
            <person name="Crespi M."/>
            <person name="Mangin B."/>
            <person name="Burke J.M."/>
            <person name="Salse J."/>
            <person name="Munos S."/>
            <person name="Vincourt P."/>
            <person name="Rieseberg L.H."/>
            <person name="Langlade N.B."/>
        </authorList>
    </citation>
    <scope>NUCLEOTIDE SEQUENCE</scope>
    <source>
        <tissue evidence="2">Leaves</tissue>
    </source>
</reference>
<name>A0A9K3NVS8_HELAN</name>
<gene>
    <name evidence="2" type="ORF">HanXRQr2_Chr03g0119101</name>
</gene>
<protein>
    <submittedName>
        <fullName evidence="2">Uncharacterized protein</fullName>
    </submittedName>
</protein>
<feature type="region of interest" description="Disordered" evidence="1">
    <location>
        <begin position="1"/>
        <end position="48"/>
    </location>
</feature>
<organism evidence="2 3">
    <name type="scientific">Helianthus annuus</name>
    <name type="common">Common sunflower</name>
    <dbReference type="NCBI Taxonomy" id="4232"/>
    <lineage>
        <taxon>Eukaryota</taxon>
        <taxon>Viridiplantae</taxon>
        <taxon>Streptophyta</taxon>
        <taxon>Embryophyta</taxon>
        <taxon>Tracheophyta</taxon>
        <taxon>Spermatophyta</taxon>
        <taxon>Magnoliopsida</taxon>
        <taxon>eudicotyledons</taxon>
        <taxon>Gunneridae</taxon>
        <taxon>Pentapetalae</taxon>
        <taxon>asterids</taxon>
        <taxon>campanulids</taxon>
        <taxon>Asterales</taxon>
        <taxon>Asteraceae</taxon>
        <taxon>Asteroideae</taxon>
        <taxon>Heliantheae alliance</taxon>
        <taxon>Heliantheae</taxon>
        <taxon>Helianthus</taxon>
    </lineage>
</organism>
<accession>A0A9K3NVS8</accession>
<dbReference type="Gramene" id="mRNA:HanXRQr2_Chr03g0119101">
    <property type="protein sequence ID" value="CDS:HanXRQr2_Chr03g0119101.1"/>
    <property type="gene ID" value="HanXRQr2_Chr03g0119101"/>
</dbReference>
<dbReference type="AlphaFoldDB" id="A0A9K3NVS8"/>
<proteinExistence type="predicted"/>